<dbReference type="InterPro" id="IPR026392">
    <property type="entry name" value="Exo/Archaeosortase_dom"/>
</dbReference>
<dbReference type="EnsemblBacteria" id="ABM81004">
    <property type="protein sequence ID" value="ABM81004"/>
    <property type="gene ID" value="Hbut_1169"/>
</dbReference>
<gene>
    <name evidence="9" type="ordered locus">Hbut_1169</name>
</gene>
<evidence type="ECO:0000256" key="3">
    <source>
        <dbReference type="ARBA" id="ARBA00022670"/>
    </source>
</evidence>
<dbReference type="HOGENOM" id="CLU_1551808_0_0_2"/>
<comment type="subcellular location">
    <subcellularLocation>
        <location evidence="1">Cell membrane</location>
        <topology evidence="1">Multi-pass membrane protein</topology>
    </subcellularLocation>
</comment>
<evidence type="ECO:0000256" key="1">
    <source>
        <dbReference type="ARBA" id="ARBA00004651"/>
    </source>
</evidence>
<sequence length="172" mass="19170">MIRKARTNSFYSLLVSIAVITVILYVIIFTSLYKPVVLIEKRVMILSYKALGINVIDVAHNALMIWGGGNVVTIVLTPSCVGIYSLIVYILLVVFTPRISKWQKVKAGIVGSTILFFANIVRMFVSGVAGVVQGYAAFRFFHDVLGGAFMILLVATLWVDWIYRTSRYAGWP</sequence>
<keyword evidence="3" id="KW-0645">Protease</keyword>
<reference evidence="9 10" key="1">
    <citation type="journal article" date="2007" name="Archaea">
        <title>The genome of Hyperthermus butylicus: a sulfur-reducing, peptide fermenting, neutrophilic Crenarchaeote growing up to 108 degrees C.</title>
        <authorList>
            <person name="Brugger K."/>
            <person name="Chen L."/>
            <person name="Stark M."/>
            <person name="Zibat A."/>
            <person name="Redder P."/>
            <person name="Ruepp A."/>
            <person name="Awayez M."/>
            <person name="She Q."/>
            <person name="Garrett R.A."/>
            <person name="Klenk H.P."/>
        </authorList>
    </citation>
    <scope>NUCLEOTIDE SEQUENCE [LARGE SCALE GENOMIC DNA]</scope>
    <source>
        <strain evidence="10">DSM 5456 / JCM 9403 / PLM1-5</strain>
    </source>
</reference>
<name>A2BLZ3_HYPBU</name>
<evidence type="ECO:0000256" key="6">
    <source>
        <dbReference type="ARBA" id="ARBA00022989"/>
    </source>
</evidence>
<evidence type="ECO:0000256" key="2">
    <source>
        <dbReference type="ARBA" id="ARBA00022475"/>
    </source>
</evidence>
<evidence type="ECO:0000313" key="10">
    <source>
        <dbReference type="Proteomes" id="UP000002593"/>
    </source>
</evidence>
<evidence type="ECO:0000256" key="7">
    <source>
        <dbReference type="ARBA" id="ARBA00023136"/>
    </source>
</evidence>
<dbReference type="Pfam" id="PF09721">
    <property type="entry name" value="Exosortase_EpsH"/>
    <property type="match status" value="1"/>
</dbReference>
<dbReference type="NCBIfam" id="TIGR04178">
    <property type="entry name" value="exo_archaeo"/>
    <property type="match status" value="1"/>
</dbReference>
<proteinExistence type="predicted"/>
<protein>
    <recommendedName>
        <fullName evidence="11">Exosortase/archaeosortase family protein</fullName>
    </recommendedName>
</protein>
<dbReference type="RefSeq" id="WP_011822322.1">
    <property type="nucleotide sequence ID" value="NC_008818.1"/>
</dbReference>
<evidence type="ECO:0008006" key="11">
    <source>
        <dbReference type="Google" id="ProtNLM"/>
    </source>
</evidence>
<organism evidence="9 10">
    <name type="scientific">Hyperthermus butylicus (strain DSM 5456 / JCM 9403 / PLM1-5)</name>
    <dbReference type="NCBI Taxonomy" id="415426"/>
    <lineage>
        <taxon>Archaea</taxon>
        <taxon>Thermoproteota</taxon>
        <taxon>Thermoprotei</taxon>
        <taxon>Desulfurococcales</taxon>
        <taxon>Pyrodictiaceae</taxon>
        <taxon>Hyperthermus</taxon>
    </lineage>
</organism>
<dbReference type="GO" id="GO:0008233">
    <property type="term" value="F:peptidase activity"/>
    <property type="evidence" value="ECO:0007669"/>
    <property type="project" value="UniProtKB-KW"/>
</dbReference>
<feature type="transmembrane region" description="Helical" evidence="8">
    <location>
        <begin position="107"/>
        <end position="132"/>
    </location>
</feature>
<keyword evidence="10" id="KW-1185">Reference proteome</keyword>
<dbReference type="GO" id="GO:0006508">
    <property type="term" value="P:proteolysis"/>
    <property type="evidence" value="ECO:0007669"/>
    <property type="project" value="UniProtKB-KW"/>
</dbReference>
<keyword evidence="6 8" id="KW-1133">Transmembrane helix</keyword>
<feature type="transmembrane region" description="Helical" evidence="8">
    <location>
        <begin position="72"/>
        <end position="95"/>
    </location>
</feature>
<evidence type="ECO:0000256" key="4">
    <source>
        <dbReference type="ARBA" id="ARBA00022692"/>
    </source>
</evidence>
<feature type="transmembrane region" description="Helical" evidence="8">
    <location>
        <begin position="12"/>
        <end position="33"/>
    </location>
</feature>
<feature type="transmembrane region" description="Helical" evidence="8">
    <location>
        <begin position="144"/>
        <end position="163"/>
    </location>
</feature>
<keyword evidence="4 8" id="KW-0812">Transmembrane</keyword>
<keyword evidence="2" id="KW-1003">Cell membrane</keyword>
<dbReference type="EMBL" id="CP000493">
    <property type="protein sequence ID" value="ABM81004.1"/>
    <property type="molecule type" value="Genomic_DNA"/>
</dbReference>
<dbReference type="Proteomes" id="UP000002593">
    <property type="component" value="Chromosome"/>
</dbReference>
<dbReference type="AlphaFoldDB" id="A2BLZ3"/>
<accession>A2BLZ3</accession>
<evidence type="ECO:0000313" key="9">
    <source>
        <dbReference type="EMBL" id="ABM81004.1"/>
    </source>
</evidence>
<dbReference type="STRING" id="415426.Hbut_1169"/>
<keyword evidence="5" id="KW-0378">Hydrolase</keyword>
<dbReference type="GO" id="GO:0005886">
    <property type="term" value="C:plasma membrane"/>
    <property type="evidence" value="ECO:0007669"/>
    <property type="project" value="UniProtKB-SubCell"/>
</dbReference>
<dbReference type="KEGG" id="hbu:Hbut_1169"/>
<keyword evidence="7 8" id="KW-0472">Membrane</keyword>
<evidence type="ECO:0000256" key="8">
    <source>
        <dbReference type="SAM" id="Phobius"/>
    </source>
</evidence>
<dbReference type="GeneID" id="4782524"/>
<evidence type="ECO:0000256" key="5">
    <source>
        <dbReference type="ARBA" id="ARBA00022801"/>
    </source>
</evidence>
<dbReference type="InterPro" id="IPR019127">
    <property type="entry name" value="Exosortase"/>
</dbReference>
<dbReference type="eggNOG" id="arCOG04471">
    <property type="taxonomic scope" value="Archaea"/>
</dbReference>